<comment type="caution">
    <text evidence="1">The sequence shown here is derived from an EMBL/GenBank/DDBJ whole genome shotgun (WGS) entry which is preliminary data.</text>
</comment>
<feature type="non-terminal residue" evidence="1">
    <location>
        <position position="103"/>
    </location>
</feature>
<dbReference type="AlphaFoldDB" id="A0A0V1D0Q4"/>
<feature type="non-terminal residue" evidence="1">
    <location>
        <position position="1"/>
    </location>
</feature>
<keyword evidence="2" id="KW-1185">Reference proteome</keyword>
<dbReference type="Proteomes" id="UP000054653">
    <property type="component" value="Unassembled WGS sequence"/>
</dbReference>
<evidence type="ECO:0000313" key="2">
    <source>
        <dbReference type="Proteomes" id="UP000054653"/>
    </source>
</evidence>
<evidence type="ECO:0000313" key="1">
    <source>
        <dbReference type="EMBL" id="KRY55049.1"/>
    </source>
</evidence>
<dbReference type="EMBL" id="JYDI01000061">
    <property type="protein sequence ID" value="KRY55049.1"/>
    <property type="molecule type" value="Genomic_DNA"/>
</dbReference>
<sequence length="103" mass="12033">LDYNSVTKGVTYIPKSRVELDPRDGSAICSPTEWNRPLSVPVRVLVFYRREVHVHLTGEQLEWACLEDQELKQDYLTENSPRLLFVQQRLPENLPQRLIGRTN</sequence>
<accession>A0A0V1D0Q4</accession>
<proteinExistence type="predicted"/>
<gene>
    <name evidence="1" type="ORF">T03_14661</name>
</gene>
<organism evidence="1 2">
    <name type="scientific">Trichinella britovi</name>
    <name type="common">Parasitic roundworm</name>
    <dbReference type="NCBI Taxonomy" id="45882"/>
    <lineage>
        <taxon>Eukaryota</taxon>
        <taxon>Metazoa</taxon>
        <taxon>Ecdysozoa</taxon>
        <taxon>Nematoda</taxon>
        <taxon>Enoplea</taxon>
        <taxon>Dorylaimia</taxon>
        <taxon>Trichinellida</taxon>
        <taxon>Trichinellidae</taxon>
        <taxon>Trichinella</taxon>
    </lineage>
</organism>
<reference evidence="1 2" key="1">
    <citation type="submission" date="2015-01" db="EMBL/GenBank/DDBJ databases">
        <title>Evolution of Trichinella species and genotypes.</title>
        <authorList>
            <person name="Korhonen P.K."/>
            <person name="Edoardo P."/>
            <person name="Giuseppe L.R."/>
            <person name="Gasser R.B."/>
        </authorList>
    </citation>
    <scope>NUCLEOTIDE SEQUENCE [LARGE SCALE GENOMIC DNA]</scope>
    <source>
        <strain evidence="1">ISS120</strain>
    </source>
</reference>
<protein>
    <submittedName>
        <fullName evidence="1">Uncharacterized protein</fullName>
    </submittedName>
</protein>
<name>A0A0V1D0Q4_TRIBR</name>